<dbReference type="Proteomes" id="UP000721861">
    <property type="component" value="Unassembled WGS sequence"/>
</dbReference>
<sequence>MKFFILNAFIISIAKSGLLICLGLIIMNHNESTLSLISRKPLPDNLIQPQNLEALNKVLKWVGICIIVLGISMAINGLATIFVGMNMPSKSFNFNF</sequence>
<feature type="transmembrane region" description="Helical" evidence="1">
    <location>
        <begin position="61"/>
        <end position="83"/>
    </location>
</feature>
<comment type="caution">
    <text evidence="2">The sequence shown here is derived from an EMBL/GenBank/DDBJ whole genome shotgun (WGS) entry which is preliminary data.</text>
</comment>
<evidence type="ECO:0000313" key="2">
    <source>
        <dbReference type="EMBL" id="MBS2210964.1"/>
    </source>
</evidence>
<proteinExistence type="predicted"/>
<protein>
    <submittedName>
        <fullName evidence="2">Uncharacterized protein</fullName>
    </submittedName>
</protein>
<name>A0ABS5K7M4_9BACT</name>
<keyword evidence="1" id="KW-1133">Transmembrane helix</keyword>
<organism evidence="2 3">
    <name type="scientific">Carboxylicivirga mesophila</name>
    <dbReference type="NCBI Taxonomy" id="1166478"/>
    <lineage>
        <taxon>Bacteria</taxon>
        <taxon>Pseudomonadati</taxon>
        <taxon>Bacteroidota</taxon>
        <taxon>Bacteroidia</taxon>
        <taxon>Marinilabiliales</taxon>
        <taxon>Marinilabiliaceae</taxon>
        <taxon>Carboxylicivirga</taxon>
    </lineage>
</organism>
<evidence type="ECO:0000256" key="1">
    <source>
        <dbReference type="SAM" id="Phobius"/>
    </source>
</evidence>
<keyword evidence="3" id="KW-1185">Reference proteome</keyword>
<dbReference type="RefSeq" id="WP_212226769.1">
    <property type="nucleotide sequence ID" value="NZ_JAGUCN010000005.1"/>
</dbReference>
<evidence type="ECO:0000313" key="3">
    <source>
        <dbReference type="Proteomes" id="UP000721861"/>
    </source>
</evidence>
<accession>A0ABS5K7M4</accession>
<dbReference type="EMBL" id="JAGUCN010000005">
    <property type="protein sequence ID" value="MBS2210964.1"/>
    <property type="molecule type" value="Genomic_DNA"/>
</dbReference>
<keyword evidence="1" id="KW-0472">Membrane</keyword>
<gene>
    <name evidence="2" type="ORF">KEM09_06110</name>
</gene>
<feature type="transmembrane region" description="Helical" evidence="1">
    <location>
        <begin position="5"/>
        <end position="26"/>
    </location>
</feature>
<keyword evidence="1" id="KW-0812">Transmembrane</keyword>
<reference evidence="2 3" key="1">
    <citation type="journal article" date="2014" name="Int. J. Syst. Evol. Microbiol.">
        <title>Carboxylicivirga gen. nov. in the family Marinilabiliaceae with two novel species, Carboxylicivirga mesophila sp. nov. and Carboxylicivirga taeanensis sp. nov., and reclassification of Cytophaga fermentans as Saccharicrinis fermentans gen. nov., comb. nov.</title>
        <authorList>
            <person name="Yang S.H."/>
            <person name="Seo H.S."/>
            <person name="Woo J.H."/>
            <person name="Oh H.M."/>
            <person name="Jang H."/>
            <person name="Lee J.H."/>
            <person name="Kim S.J."/>
            <person name="Kwon K.K."/>
        </authorList>
    </citation>
    <scope>NUCLEOTIDE SEQUENCE [LARGE SCALE GENOMIC DNA]</scope>
    <source>
        <strain evidence="2 3">JCM 18290</strain>
    </source>
</reference>